<dbReference type="InterPro" id="IPR001757">
    <property type="entry name" value="P_typ_ATPase"/>
</dbReference>
<evidence type="ECO:0000256" key="7">
    <source>
        <dbReference type="ARBA" id="ARBA00022860"/>
    </source>
</evidence>
<dbReference type="EC" id="7.2.2.10" evidence="12"/>
<evidence type="ECO:0000256" key="9">
    <source>
        <dbReference type="ARBA" id="ARBA00023065"/>
    </source>
</evidence>
<comment type="subcellular location">
    <subcellularLocation>
        <location evidence="1">Endomembrane system</location>
        <topology evidence="1">Multi-pass membrane protein</topology>
    </subcellularLocation>
    <subcellularLocation>
        <location evidence="12">Membrane</location>
        <topology evidence="12">Multi-pass membrane protein</topology>
    </subcellularLocation>
</comment>
<dbReference type="NCBIfam" id="TIGR01517">
    <property type="entry name" value="ATPase-IIB_Ca"/>
    <property type="match status" value="1"/>
</dbReference>
<comment type="caution">
    <text evidence="12">Lacks conserved residue(s) required for the propagation of feature annotation.</text>
</comment>
<dbReference type="Pfam" id="PF00689">
    <property type="entry name" value="Cation_ATPase_C"/>
    <property type="match status" value="1"/>
</dbReference>
<dbReference type="NCBIfam" id="TIGR01494">
    <property type="entry name" value="ATPase_P-type"/>
    <property type="match status" value="1"/>
</dbReference>
<keyword evidence="4 12" id="KW-0812">Transmembrane</keyword>
<feature type="transmembrane region" description="Helical" evidence="12">
    <location>
        <begin position="372"/>
        <end position="393"/>
    </location>
</feature>
<dbReference type="Gene3D" id="3.40.1110.10">
    <property type="entry name" value="Calcium-transporting ATPase, cytoplasmic domain N"/>
    <property type="match status" value="1"/>
</dbReference>
<organism evidence="14 15">
    <name type="scientific">Stylosanthes scabra</name>
    <dbReference type="NCBI Taxonomy" id="79078"/>
    <lineage>
        <taxon>Eukaryota</taxon>
        <taxon>Viridiplantae</taxon>
        <taxon>Streptophyta</taxon>
        <taxon>Embryophyta</taxon>
        <taxon>Tracheophyta</taxon>
        <taxon>Spermatophyta</taxon>
        <taxon>Magnoliopsida</taxon>
        <taxon>eudicotyledons</taxon>
        <taxon>Gunneridae</taxon>
        <taxon>Pentapetalae</taxon>
        <taxon>rosids</taxon>
        <taxon>fabids</taxon>
        <taxon>Fabales</taxon>
        <taxon>Fabaceae</taxon>
        <taxon>Papilionoideae</taxon>
        <taxon>50 kb inversion clade</taxon>
        <taxon>dalbergioids sensu lato</taxon>
        <taxon>Dalbergieae</taxon>
        <taxon>Pterocarpus clade</taxon>
        <taxon>Stylosanthes</taxon>
    </lineage>
</organism>
<dbReference type="PRINTS" id="PR00119">
    <property type="entry name" value="CATATPASE"/>
</dbReference>
<comment type="similarity">
    <text evidence="2 12">Belongs to the cation transport ATPase (P-type) (TC 3.A.3) family. Type IIB subfamily.</text>
</comment>
<proteinExistence type="inferred from homology"/>
<keyword evidence="12" id="KW-0547">Nucleotide-binding</keyword>
<keyword evidence="15" id="KW-1185">Reference proteome</keyword>
<dbReference type="Gene3D" id="1.20.1110.10">
    <property type="entry name" value="Calcium-transporting ATPase, transmembrane domain"/>
    <property type="match status" value="1"/>
</dbReference>
<evidence type="ECO:0000256" key="1">
    <source>
        <dbReference type="ARBA" id="ARBA00004127"/>
    </source>
</evidence>
<evidence type="ECO:0000313" key="14">
    <source>
        <dbReference type="EMBL" id="MED6207940.1"/>
    </source>
</evidence>
<keyword evidence="12" id="KW-0106">Calcium</keyword>
<gene>
    <name evidence="14" type="primary">ACA8_1</name>
    <name evidence="14" type="ORF">PIB30_040283</name>
</gene>
<evidence type="ECO:0000259" key="13">
    <source>
        <dbReference type="Pfam" id="PF00689"/>
    </source>
</evidence>
<feature type="transmembrane region" description="Helical" evidence="12">
    <location>
        <begin position="405"/>
        <end position="426"/>
    </location>
</feature>
<evidence type="ECO:0000256" key="10">
    <source>
        <dbReference type="ARBA" id="ARBA00023136"/>
    </source>
</evidence>
<keyword evidence="6" id="KW-0460">Magnesium</keyword>
<dbReference type="InterPro" id="IPR006408">
    <property type="entry name" value="P-type_ATPase_IIB"/>
</dbReference>
<dbReference type="PANTHER" id="PTHR24093:SF369">
    <property type="entry name" value="CALCIUM-TRANSPORTING ATPASE"/>
    <property type="match status" value="1"/>
</dbReference>
<dbReference type="InterPro" id="IPR023214">
    <property type="entry name" value="HAD_sf"/>
</dbReference>
<dbReference type="SUPFAM" id="SSF81665">
    <property type="entry name" value="Calcium ATPase, transmembrane domain M"/>
    <property type="match status" value="1"/>
</dbReference>
<evidence type="ECO:0000256" key="4">
    <source>
        <dbReference type="ARBA" id="ARBA00022692"/>
    </source>
</evidence>
<keyword evidence="8 12" id="KW-1133">Transmembrane helix</keyword>
<dbReference type="Proteomes" id="UP001341840">
    <property type="component" value="Unassembled WGS sequence"/>
</dbReference>
<dbReference type="PANTHER" id="PTHR24093">
    <property type="entry name" value="CATION TRANSPORTING ATPASE"/>
    <property type="match status" value="1"/>
</dbReference>
<keyword evidence="10 12" id="KW-0472">Membrane</keyword>
<evidence type="ECO:0000256" key="3">
    <source>
        <dbReference type="ARBA" id="ARBA00022448"/>
    </source>
</evidence>
<evidence type="ECO:0000313" key="15">
    <source>
        <dbReference type="Proteomes" id="UP001341840"/>
    </source>
</evidence>
<comment type="function">
    <text evidence="12">Catalyzes the hydrolysis of ATP coupled with the transport of calcium.</text>
</comment>
<dbReference type="InterPro" id="IPR036412">
    <property type="entry name" value="HAD-like_sf"/>
</dbReference>
<dbReference type="InterPro" id="IPR023298">
    <property type="entry name" value="ATPase_P-typ_TM_dom_sf"/>
</dbReference>
<dbReference type="Gene3D" id="3.40.50.1000">
    <property type="entry name" value="HAD superfamily/HAD-like"/>
    <property type="match status" value="1"/>
</dbReference>
<name>A0ABU6YBY5_9FABA</name>
<reference evidence="14 15" key="1">
    <citation type="journal article" date="2023" name="Plants (Basel)">
        <title>Bridging the Gap: Combining Genomics and Transcriptomics Approaches to Understand Stylosanthes scabra, an Orphan Legume from the Brazilian Caatinga.</title>
        <authorList>
            <person name="Ferreira-Neto J.R.C."/>
            <person name="da Silva M.D."/>
            <person name="Binneck E."/>
            <person name="de Melo N.F."/>
            <person name="da Silva R.H."/>
            <person name="de Melo A.L.T.M."/>
            <person name="Pandolfi V."/>
            <person name="Bustamante F.O."/>
            <person name="Brasileiro-Vidal A.C."/>
            <person name="Benko-Iseppon A.M."/>
        </authorList>
    </citation>
    <scope>NUCLEOTIDE SEQUENCE [LARGE SCALE GENOMIC DNA]</scope>
    <source>
        <tissue evidence="14">Leaves</tissue>
    </source>
</reference>
<protein>
    <recommendedName>
        <fullName evidence="12">Calcium-transporting ATPase</fullName>
        <ecNumber evidence="12">7.2.2.10</ecNumber>
    </recommendedName>
</protein>
<keyword evidence="7" id="KW-0112">Calmodulin-binding</keyword>
<keyword evidence="12" id="KW-0109">Calcium transport</keyword>
<keyword evidence="5" id="KW-0479">Metal-binding</keyword>
<evidence type="ECO:0000256" key="11">
    <source>
        <dbReference type="ARBA" id="ARBA00048694"/>
    </source>
</evidence>
<dbReference type="EMBL" id="JASCZI010241872">
    <property type="protein sequence ID" value="MED6207940.1"/>
    <property type="molecule type" value="Genomic_DNA"/>
</dbReference>
<dbReference type="InterPro" id="IPR006068">
    <property type="entry name" value="ATPase_P-typ_cation-transptr_C"/>
</dbReference>
<keyword evidence="9 12" id="KW-0406">Ion transport</keyword>
<keyword evidence="12" id="KW-0067">ATP-binding</keyword>
<evidence type="ECO:0000256" key="12">
    <source>
        <dbReference type="RuleBase" id="RU361146"/>
    </source>
</evidence>
<keyword evidence="3 12" id="KW-0813">Transport</keyword>
<accession>A0ABU6YBY5</accession>
<evidence type="ECO:0000256" key="5">
    <source>
        <dbReference type="ARBA" id="ARBA00022723"/>
    </source>
</evidence>
<dbReference type="Pfam" id="PF00702">
    <property type="entry name" value="Hydrolase"/>
    <property type="match status" value="1"/>
</dbReference>
<dbReference type="InterPro" id="IPR023299">
    <property type="entry name" value="ATPase_P-typ_cyto_dom_N"/>
</dbReference>
<evidence type="ECO:0000256" key="8">
    <source>
        <dbReference type="ARBA" id="ARBA00022989"/>
    </source>
</evidence>
<feature type="domain" description="Cation-transporting P-type ATPase C-terminal" evidence="13">
    <location>
        <begin position="249"/>
        <end position="425"/>
    </location>
</feature>
<comment type="caution">
    <text evidence="14">The sequence shown here is derived from an EMBL/GenBank/DDBJ whole genome shotgun (WGS) entry which is preliminary data.</text>
</comment>
<dbReference type="SUPFAM" id="SSF56784">
    <property type="entry name" value="HAD-like"/>
    <property type="match status" value="1"/>
</dbReference>
<comment type="catalytic activity">
    <reaction evidence="11 12">
        <text>Ca(2+)(in) + ATP + H2O = Ca(2+)(out) + ADP + phosphate + H(+)</text>
        <dbReference type="Rhea" id="RHEA:18105"/>
        <dbReference type="ChEBI" id="CHEBI:15377"/>
        <dbReference type="ChEBI" id="CHEBI:15378"/>
        <dbReference type="ChEBI" id="CHEBI:29108"/>
        <dbReference type="ChEBI" id="CHEBI:30616"/>
        <dbReference type="ChEBI" id="CHEBI:43474"/>
        <dbReference type="ChEBI" id="CHEBI:456216"/>
        <dbReference type="EC" id="7.2.2.10"/>
    </reaction>
</comment>
<evidence type="ECO:0000256" key="2">
    <source>
        <dbReference type="ARBA" id="ARBA00006124"/>
    </source>
</evidence>
<evidence type="ECO:0000256" key="6">
    <source>
        <dbReference type="ARBA" id="ARBA00022842"/>
    </source>
</evidence>
<sequence length="452" mass="49879">MDEEKMTSFKKAIEDMAAESLRCVAIAYRTFEKENVPANEEQRAHWSLPEDNLVLLAIVGLKDPCRPGVKDSVELCQKAGVKVKMVTGDNVKTAKAIAVECGILNSLAEATEPTIIEGKTFRALTDAQRDEIAEAISVMGRSSPNDKLLLVQALRRKGHVVAVTGDGTNDAPALHEADIGLAMGIQGTEVAKESSDIIILDDNFASVVKVVRWGRSVYANIQKFIQFQLTVNVAALVINVVAAVSSGDVPLNAVQLLWVNLIMDTLGALALATEPPTDHLMDRTPVGRREPLITNIMWRNLLIQAMYQVSVLLVLNFRGRSILGLTHDKNDHAIKVKNTLIFNAFVLSQIFNEFNARKPDEFNIFSGVTKNYLFMGIVGLTVVLQIIIIEFLGKFTSTVRLNWKQWLISVIIGFISWPLAVVGKLIPVPDTPINGVFSRFRGRRRKEPEASQ</sequence>